<dbReference type="SUPFAM" id="SSF55729">
    <property type="entry name" value="Acyl-CoA N-acyltransferases (Nat)"/>
    <property type="match status" value="1"/>
</dbReference>
<evidence type="ECO:0000256" key="2">
    <source>
        <dbReference type="ARBA" id="ARBA00004496"/>
    </source>
</evidence>
<dbReference type="Gene3D" id="3.40.630.30">
    <property type="match status" value="1"/>
</dbReference>
<evidence type="ECO:0000256" key="7">
    <source>
        <dbReference type="ARBA" id="ARBA00022679"/>
    </source>
</evidence>
<protein>
    <recommendedName>
        <fullName evidence="5">N-alpha-acetyltransferase 40</fullName>
        <ecNumber evidence="4">2.3.1.257</ecNumber>
    </recommendedName>
</protein>
<reference evidence="13" key="1">
    <citation type="submission" date="2022-08" db="EMBL/GenBank/DDBJ databases">
        <authorList>
            <person name="Byrne P K."/>
        </authorList>
    </citation>
    <scope>NUCLEOTIDE SEQUENCE</scope>
    <source>
        <strain evidence="13">UCD650</strain>
    </source>
</reference>
<dbReference type="PANTHER" id="PTHR20531">
    <property type="entry name" value="N-ALPHA-ACETYLTRANSFERASE 40"/>
    <property type="match status" value="1"/>
</dbReference>
<keyword evidence="6" id="KW-0963">Cytoplasm</keyword>
<evidence type="ECO:0000259" key="12">
    <source>
        <dbReference type="Pfam" id="PF00583"/>
    </source>
</evidence>
<dbReference type="InterPro" id="IPR039949">
    <property type="entry name" value="NAA40"/>
</dbReference>
<keyword evidence="14" id="KW-1185">Reference proteome</keyword>
<sequence>MFQRFLSICIDEFPETLDYTGRDENGNSTTTVLHRQMMYVPEDDDDSIDTLGCMNYTLHKADCDQTLHSCVQLVDEHLGAKYRRASRTMYGNRLPWKANKLAEMKSAGLIYVCYWGNDVQGVRALGAFVSFMYTEETGLVEGDAAHEVSVPVIYLYEVHVACAHRGRRLGRRLLTNSLCEGVARRVRRMCDDFFGVALTVFGDNTRARRLYESLEFQRAPGSPVPIAAPPPRVTRRGHGARALVARDPLYYVYCLHLA</sequence>
<keyword evidence="9" id="KW-0012">Acyltransferase</keyword>
<evidence type="ECO:0000256" key="3">
    <source>
        <dbReference type="ARBA" id="ARBA00008870"/>
    </source>
</evidence>
<comment type="similarity">
    <text evidence="3">Belongs to the acetyltransferase family. NAA40 subfamily.</text>
</comment>
<dbReference type="EMBL" id="OX291503">
    <property type="protein sequence ID" value="CAI1633479.1"/>
    <property type="molecule type" value="Genomic_DNA"/>
</dbReference>
<evidence type="ECO:0000256" key="11">
    <source>
        <dbReference type="ARBA" id="ARBA00049524"/>
    </source>
</evidence>
<evidence type="ECO:0000256" key="5">
    <source>
        <dbReference type="ARBA" id="ARBA00015043"/>
    </source>
</evidence>
<evidence type="ECO:0000256" key="8">
    <source>
        <dbReference type="ARBA" id="ARBA00023242"/>
    </source>
</evidence>
<gene>
    <name evidence="13" type="primary">U6500M02060</name>
    <name evidence="13" type="ORF">SEUBUCD650_0M02060</name>
</gene>
<comment type="catalytic activity">
    <reaction evidence="11">
        <text>N-terminal L-seryl-[histone H4] + acetyl-CoA = N-terminal N(alpha)-acetyl-L-seryl-[histone H4] + CoA + H(+)</text>
        <dbReference type="Rhea" id="RHEA:50596"/>
        <dbReference type="Rhea" id="RHEA-COMP:12740"/>
        <dbReference type="Rhea" id="RHEA-COMP:12743"/>
        <dbReference type="ChEBI" id="CHEBI:15378"/>
        <dbReference type="ChEBI" id="CHEBI:57287"/>
        <dbReference type="ChEBI" id="CHEBI:57288"/>
        <dbReference type="ChEBI" id="CHEBI:64738"/>
        <dbReference type="ChEBI" id="CHEBI:83690"/>
        <dbReference type="EC" id="2.3.1.257"/>
    </reaction>
</comment>
<dbReference type="EC" id="2.3.1.257" evidence="4"/>
<dbReference type="InterPro" id="IPR000182">
    <property type="entry name" value="GNAT_dom"/>
</dbReference>
<evidence type="ECO:0000256" key="4">
    <source>
        <dbReference type="ARBA" id="ARBA00012950"/>
    </source>
</evidence>
<keyword evidence="8" id="KW-0539">Nucleus</keyword>
<dbReference type="PANTHER" id="PTHR20531:SF1">
    <property type="entry name" value="N-ALPHA-ACETYLTRANSFERASE 40"/>
    <property type="match status" value="1"/>
</dbReference>
<evidence type="ECO:0000313" key="14">
    <source>
        <dbReference type="Proteomes" id="UP001152964"/>
    </source>
</evidence>
<evidence type="ECO:0000256" key="9">
    <source>
        <dbReference type="ARBA" id="ARBA00023315"/>
    </source>
</evidence>
<comment type="subcellular location">
    <subcellularLocation>
        <location evidence="2">Cytoplasm</location>
    </subcellularLocation>
    <subcellularLocation>
        <location evidence="1">Nucleus</location>
    </subcellularLocation>
</comment>
<name>A0ABN8VG58_SACEU</name>
<dbReference type="Pfam" id="PF00583">
    <property type="entry name" value="Acetyltransf_1"/>
    <property type="match status" value="1"/>
</dbReference>
<comment type="catalytic activity">
    <reaction evidence="10">
        <text>N-terminal L-seryl-[histone H2A] + acetyl-CoA = N-terminal N(alpha)-acetyl-L-seryl-[histone H2A] + CoA + H(+)</text>
        <dbReference type="Rhea" id="RHEA:50600"/>
        <dbReference type="Rhea" id="RHEA-COMP:12742"/>
        <dbReference type="Rhea" id="RHEA-COMP:12744"/>
        <dbReference type="ChEBI" id="CHEBI:15378"/>
        <dbReference type="ChEBI" id="CHEBI:57287"/>
        <dbReference type="ChEBI" id="CHEBI:57288"/>
        <dbReference type="ChEBI" id="CHEBI:64738"/>
        <dbReference type="ChEBI" id="CHEBI:83690"/>
        <dbReference type="EC" id="2.3.1.257"/>
    </reaction>
</comment>
<evidence type="ECO:0000256" key="10">
    <source>
        <dbReference type="ARBA" id="ARBA00047821"/>
    </source>
</evidence>
<evidence type="ECO:0000256" key="6">
    <source>
        <dbReference type="ARBA" id="ARBA00022490"/>
    </source>
</evidence>
<accession>A0ABN8VG58</accession>
<keyword evidence="7" id="KW-0808">Transferase</keyword>
<evidence type="ECO:0000256" key="1">
    <source>
        <dbReference type="ARBA" id="ARBA00004123"/>
    </source>
</evidence>
<organism evidence="13 14">
    <name type="scientific">Saccharomyces eubayanus</name>
    <name type="common">Yeast</name>
    <dbReference type="NCBI Taxonomy" id="1080349"/>
    <lineage>
        <taxon>Eukaryota</taxon>
        <taxon>Fungi</taxon>
        <taxon>Dikarya</taxon>
        <taxon>Ascomycota</taxon>
        <taxon>Saccharomycotina</taxon>
        <taxon>Saccharomycetes</taxon>
        <taxon>Saccharomycetales</taxon>
        <taxon>Saccharomycetaceae</taxon>
        <taxon>Saccharomyces</taxon>
    </lineage>
</organism>
<proteinExistence type="inferred from homology"/>
<dbReference type="InterPro" id="IPR016181">
    <property type="entry name" value="Acyl_CoA_acyltransferase"/>
</dbReference>
<feature type="domain" description="N-acetyltransferase" evidence="12">
    <location>
        <begin position="135"/>
        <end position="216"/>
    </location>
</feature>
<dbReference type="Proteomes" id="UP001152964">
    <property type="component" value="Chromosome 13"/>
</dbReference>
<evidence type="ECO:0000313" key="13">
    <source>
        <dbReference type="EMBL" id="CAI1633479.1"/>
    </source>
</evidence>